<dbReference type="Proteomes" id="UP000254601">
    <property type="component" value="Unassembled WGS sequence"/>
</dbReference>
<keyword evidence="2" id="KW-1185">Reference proteome</keyword>
<dbReference type="AlphaFoldDB" id="A0A380MWS3"/>
<organism evidence="1 2">
    <name type="scientific">Suttonella ornithocola</name>
    <dbReference type="NCBI Taxonomy" id="279832"/>
    <lineage>
        <taxon>Bacteria</taxon>
        <taxon>Pseudomonadati</taxon>
        <taxon>Pseudomonadota</taxon>
        <taxon>Gammaproteobacteria</taxon>
        <taxon>Cardiobacteriales</taxon>
        <taxon>Cardiobacteriaceae</taxon>
        <taxon>Suttonella</taxon>
    </lineage>
</organism>
<evidence type="ECO:0000313" key="1">
    <source>
        <dbReference type="EMBL" id="SUO96161.1"/>
    </source>
</evidence>
<dbReference type="RefSeq" id="WP_072576901.1">
    <property type="nucleotide sequence ID" value="NZ_LWHB01000114.1"/>
</dbReference>
<name>A0A380MWS3_9GAMM</name>
<accession>A0A380MWS3</accession>
<sequence>MNEVYLSNEKIRLANAILSALSIAEECSDREMRKDEKVTLIEFVKDTVTEAIIQIEDEQANNRKEKL</sequence>
<dbReference type="EMBL" id="UHIC01000001">
    <property type="protein sequence ID" value="SUO96161.1"/>
    <property type="molecule type" value="Genomic_DNA"/>
</dbReference>
<reference evidence="1 2" key="1">
    <citation type="submission" date="2018-06" db="EMBL/GenBank/DDBJ databases">
        <authorList>
            <consortium name="Pathogen Informatics"/>
            <person name="Doyle S."/>
        </authorList>
    </citation>
    <scope>NUCLEOTIDE SEQUENCE [LARGE SCALE GENOMIC DNA]</scope>
    <source>
        <strain evidence="1 2">NCTC13337</strain>
    </source>
</reference>
<protein>
    <submittedName>
        <fullName evidence="1">Uncharacterized protein</fullName>
    </submittedName>
</protein>
<proteinExistence type="predicted"/>
<gene>
    <name evidence="1" type="ORF">NCTC13337_01736</name>
</gene>
<evidence type="ECO:0000313" key="2">
    <source>
        <dbReference type="Proteomes" id="UP000254601"/>
    </source>
</evidence>